<dbReference type="EMBL" id="FMUS01000024">
    <property type="protein sequence ID" value="SCY96562.1"/>
    <property type="molecule type" value="Genomic_DNA"/>
</dbReference>
<evidence type="ECO:0000313" key="3">
    <source>
        <dbReference type="EMBL" id="SCY96562.1"/>
    </source>
</evidence>
<dbReference type="OrthoDB" id="192868at2"/>
<gene>
    <name evidence="3" type="ORF">SAMN03080606_03285</name>
</gene>
<keyword evidence="4" id="KW-1185">Reference proteome</keyword>
<feature type="domain" description="DUF4234" evidence="2">
    <location>
        <begin position="4"/>
        <end position="67"/>
    </location>
</feature>
<keyword evidence="1" id="KW-1133">Transmembrane helix</keyword>
<evidence type="ECO:0000313" key="4">
    <source>
        <dbReference type="Proteomes" id="UP000198636"/>
    </source>
</evidence>
<dbReference type="AlphaFoldDB" id="A0A1G5K7G0"/>
<accession>A0A1G5K7G0</accession>
<protein>
    <recommendedName>
        <fullName evidence="2">DUF4234 domain-containing protein</fullName>
    </recommendedName>
</protein>
<dbReference type="Proteomes" id="UP000198636">
    <property type="component" value="Unassembled WGS sequence"/>
</dbReference>
<name>A0A1G5K7G0_9FIRM</name>
<evidence type="ECO:0000259" key="2">
    <source>
        <dbReference type="Pfam" id="PF14018"/>
    </source>
</evidence>
<sequence length="112" mass="12467">MEKRNIGLAILFTFITFGIYGLFWFVKLTNEVSDLSGDTSMSGGKALLFTILTCGIYSIYWAYQMGKLTCKAQENKKEVGKDNSVLYLILSIFGLSIIVFALVQSDINNMIG</sequence>
<feature type="transmembrane region" description="Helical" evidence="1">
    <location>
        <begin position="46"/>
        <end position="63"/>
    </location>
</feature>
<reference evidence="3 4" key="1">
    <citation type="submission" date="2016-10" db="EMBL/GenBank/DDBJ databases">
        <authorList>
            <person name="de Groot N.N."/>
        </authorList>
    </citation>
    <scope>NUCLEOTIDE SEQUENCE [LARGE SCALE GENOMIC DNA]</scope>
    <source>
        <strain evidence="3 4">DSM 18978</strain>
    </source>
</reference>
<keyword evidence="1" id="KW-0472">Membrane</keyword>
<dbReference type="RefSeq" id="WP_091545681.1">
    <property type="nucleotide sequence ID" value="NZ_FMUS01000024.1"/>
</dbReference>
<proteinExistence type="predicted"/>
<evidence type="ECO:0000256" key="1">
    <source>
        <dbReference type="SAM" id="Phobius"/>
    </source>
</evidence>
<feature type="transmembrane region" description="Helical" evidence="1">
    <location>
        <begin position="7"/>
        <end position="26"/>
    </location>
</feature>
<organism evidence="3 4">
    <name type="scientific">Alkaliphilus peptidifermentans DSM 18978</name>
    <dbReference type="NCBI Taxonomy" id="1120976"/>
    <lineage>
        <taxon>Bacteria</taxon>
        <taxon>Bacillati</taxon>
        <taxon>Bacillota</taxon>
        <taxon>Clostridia</taxon>
        <taxon>Peptostreptococcales</taxon>
        <taxon>Natronincolaceae</taxon>
        <taxon>Alkaliphilus</taxon>
    </lineage>
</organism>
<dbReference type="InterPro" id="IPR025328">
    <property type="entry name" value="DUF4234"/>
</dbReference>
<dbReference type="Pfam" id="PF14018">
    <property type="entry name" value="DUF4234"/>
    <property type="match status" value="1"/>
</dbReference>
<feature type="transmembrane region" description="Helical" evidence="1">
    <location>
        <begin position="84"/>
        <end position="103"/>
    </location>
</feature>
<keyword evidence="1" id="KW-0812">Transmembrane</keyword>